<dbReference type="NCBIfam" id="TIGR00018">
    <property type="entry name" value="panC"/>
    <property type="match status" value="1"/>
</dbReference>
<dbReference type="InterPro" id="IPR014729">
    <property type="entry name" value="Rossmann-like_a/b/a_fold"/>
</dbReference>
<organism evidence="9 10">
    <name type="scientific">Sulfuriferula multivorans</name>
    <dbReference type="NCBI Taxonomy" id="1559896"/>
    <lineage>
        <taxon>Bacteria</taxon>
        <taxon>Pseudomonadati</taxon>
        <taxon>Pseudomonadota</taxon>
        <taxon>Betaproteobacteria</taxon>
        <taxon>Nitrosomonadales</taxon>
        <taxon>Sulfuricellaceae</taxon>
        <taxon>Sulfuriferula</taxon>
    </lineage>
</organism>
<evidence type="ECO:0000256" key="7">
    <source>
        <dbReference type="ARBA" id="ARBA00048258"/>
    </source>
</evidence>
<protein>
    <recommendedName>
        <fullName evidence="8">Pantothenate synthetase</fullName>
        <shortName evidence="8">PS</shortName>
        <ecNumber evidence="8">6.3.2.1</ecNumber>
    </recommendedName>
    <alternativeName>
        <fullName evidence="8">Pantoate--beta-alanine ligase</fullName>
    </alternativeName>
    <alternativeName>
        <fullName evidence="8">Pantoate-activating enzyme</fullName>
    </alternativeName>
</protein>
<feature type="binding site" evidence="8">
    <location>
        <position position="57"/>
    </location>
    <ligand>
        <name>(R)-pantoate</name>
        <dbReference type="ChEBI" id="CHEBI:15980"/>
    </ligand>
</feature>
<accession>A0A7C9P991</accession>
<comment type="pathway">
    <text evidence="1 8">Cofactor biosynthesis; (R)-pantothenate biosynthesis; (R)-pantothenate from (R)-pantoate and beta-alanine: step 1/1.</text>
</comment>
<reference evidence="9 10" key="1">
    <citation type="submission" date="2019-09" db="EMBL/GenBank/DDBJ databases">
        <title>H2 Metabolism Revealed by Metagenomic Analysis in Subglacial Sediment of East Antarctica.</title>
        <authorList>
            <person name="Yang Z."/>
            <person name="Zhang Y."/>
            <person name="Lv Y."/>
            <person name="Yan W."/>
            <person name="Xiao X."/>
            <person name="Sun B."/>
            <person name="Ma H."/>
        </authorList>
    </citation>
    <scope>NUCLEOTIDE SEQUENCE [LARGE SCALE GENOMIC DNA]</scope>
    <source>
        <strain evidence="9">Bin2_2</strain>
    </source>
</reference>
<dbReference type="PANTHER" id="PTHR21299">
    <property type="entry name" value="CYTIDYLATE KINASE/PANTOATE-BETA-ALANINE LIGASE"/>
    <property type="match status" value="1"/>
</dbReference>
<dbReference type="NCBIfam" id="TIGR00125">
    <property type="entry name" value="cyt_tran_rel"/>
    <property type="match status" value="1"/>
</dbReference>
<evidence type="ECO:0000256" key="4">
    <source>
        <dbReference type="ARBA" id="ARBA00022655"/>
    </source>
</evidence>
<comment type="catalytic activity">
    <reaction evidence="7 8">
        <text>(R)-pantoate + beta-alanine + ATP = (R)-pantothenate + AMP + diphosphate + H(+)</text>
        <dbReference type="Rhea" id="RHEA:10912"/>
        <dbReference type="ChEBI" id="CHEBI:15378"/>
        <dbReference type="ChEBI" id="CHEBI:15980"/>
        <dbReference type="ChEBI" id="CHEBI:29032"/>
        <dbReference type="ChEBI" id="CHEBI:30616"/>
        <dbReference type="ChEBI" id="CHEBI:33019"/>
        <dbReference type="ChEBI" id="CHEBI:57966"/>
        <dbReference type="ChEBI" id="CHEBI:456215"/>
        <dbReference type="EC" id="6.3.2.1"/>
    </reaction>
</comment>
<dbReference type="CDD" id="cd00560">
    <property type="entry name" value="PanC"/>
    <property type="match status" value="1"/>
</dbReference>
<dbReference type="EC" id="6.3.2.1" evidence="8"/>
<gene>
    <name evidence="8" type="primary">panC</name>
    <name evidence="9" type="ORF">GZ085_12455</name>
</gene>
<feature type="binding site" evidence="8">
    <location>
        <position position="150"/>
    </location>
    <ligand>
        <name>(R)-pantoate</name>
        <dbReference type="ChEBI" id="CHEBI:15980"/>
    </ligand>
</feature>
<comment type="subcellular location">
    <subcellularLocation>
        <location evidence="8">Cytoplasm</location>
    </subcellularLocation>
</comment>
<dbReference type="PANTHER" id="PTHR21299:SF1">
    <property type="entry name" value="PANTOATE--BETA-ALANINE LIGASE"/>
    <property type="match status" value="1"/>
</dbReference>
<name>A0A7C9P991_9PROT</name>
<dbReference type="Gene3D" id="3.30.1300.10">
    <property type="entry name" value="Pantoate-beta-alanine ligase, C-terminal domain"/>
    <property type="match status" value="1"/>
</dbReference>
<evidence type="ECO:0000313" key="10">
    <source>
        <dbReference type="Proteomes" id="UP000483432"/>
    </source>
</evidence>
<dbReference type="Proteomes" id="UP000483432">
    <property type="component" value="Unassembled WGS sequence"/>
</dbReference>
<dbReference type="EMBL" id="JAAFGW010000221">
    <property type="protein sequence ID" value="NDP49172.1"/>
    <property type="molecule type" value="Genomic_DNA"/>
</dbReference>
<dbReference type="Pfam" id="PF02569">
    <property type="entry name" value="Pantoate_ligase"/>
    <property type="match status" value="1"/>
</dbReference>
<sequence>MQLYHTVAELRAARSGQKNIAFVPTMGNLHAGHISLVELAKQHGHPVVASIFVNPLQFGAGEDFERYPHTLDADCARLEAAGCDIVFAPDVAEVYPVPQTFTARPPDSLTQDLCGAFRQGHFTGVATVVLKLFNLVQPKTAVFGKKDFQQLLVIRELVRQFNLPIEILAGDTLREASGLAMSSRNAYLSESERFQAAQLQSQLAAIVAAIGAGERDFEALCATASRHLKMAGWRVDYVALRDATTLQAPTSGSTRLVILGAAWLGSTRLIDNIDFSLLGNLP</sequence>
<dbReference type="Gene3D" id="3.40.50.620">
    <property type="entry name" value="HUPs"/>
    <property type="match status" value="1"/>
</dbReference>
<evidence type="ECO:0000256" key="3">
    <source>
        <dbReference type="ARBA" id="ARBA00022598"/>
    </source>
</evidence>
<dbReference type="UniPathway" id="UPA00028">
    <property type="reaction ID" value="UER00005"/>
</dbReference>
<feature type="binding site" evidence="8">
    <location>
        <position position="173"/>
    </location>
    <ligand>
        <name>ATP</name>
        <dbReference type="ChEBI" id="CHEBI:30616"/>
    </ligand>
</feature>
<feature type="binding site" evidence="8">
    <location>
        <begin position="144"/>
        <end position="147"/>
    </location>
    <ligand>
        <name>ATP</name>
        <dbReference type="ChEBI" id="CHEBI:30616"/>
    </ligand>
</feature>
<dbReference type="SUPFAM" id="SSF52374">
    <property type="entry name" value="Nucleotidylyl transferase"/>
    <property type="match status" value="1"/>
</dbReference>
<keyword evidence="4 8" id="KW-0566">Pantothenate biosynthesis</keyword>
<evidence type="ECO:0000256" key="2">
    <source>
        <dbReference type="ARBA" id="ARBA00009256"/>
    </source>
</evidence>
<comment type="caution">
    <text evidence="9">The sequence shown here is derived from an EMBL/GenBank/DDBJ whole genome shotgun (WGS) entry which is preliminary data.</text>
</comment>
<feature type="binding site" evidence="8">
    <location>
        <begin position="181"/>
        <end position="184"/>
    </location>
    <ligand>
        <name>ATP</name>
        <dbReference type="ChEBI" id="CHEBI:30616"/>
    </ligand>
</feature>
<proteinExistence type="inferred from homology"/>
<dbReference type="GO" id="GO:0005829">
    <property type="term" value="C:cytosol"/>
    <property type="evidence" value="ECO:0007669"/>
    <property type="project" value="TreeGrafter"/>
</dbReference>
<comment type="similarity">
    <text evidence="2 8">Belongs to the pantothenate synthetase family.</text>
</comment>
<dbReference type="HAMAP" id="MF_00158">
    <property type="entry name" value="PanC"/>
    <property type="match status" value="1"/>
</dbReference>
<feature type="binding site" evidence="8">
    <location>
        <begin position="26"/>
        <end position="33"/>
    </location>
    <ligand>
        <name>ATP</name>
        <dbReference type="ChEBI" id="CHEBI:30616"/>
    </ligand>
</feature>
<feature type="active site" description="Proton donor" evidence="8">
    <location>
        <position position="33"/>
    </location>
</feature>
<keyword evidence="3 8" id="KW-0436">Ligase</keyword>
<dbReference type="GO" id="GO:0004592">
    <property type="term" value="F:pantoate-beta-alanine ligase activity"/>
    <property type="evidence" value="ECO:0007669"/>
    <property type="project" value="UniProtKB-UniRule"/>
</dbReference>
<evidence type="ECO:0000256" key="1">
    <source>
        <dbReference type="ARBA" id="ARBA00004990"/>
    </source>
</evidence>
<keyword evidence="8" id="KW-0963">Cytoplasm</keyword>
<dbReference type="GO" id="GO:0015940">
    <property type="term" value="P:pantothenate biosynthetic process"/>
    <property type="evidence" value="ECO:0007669"/>
    <property type="project" value="UniProtKB-UniRule"/>
</dbReference>
<evidence type="ECO:0000256" key="8">
    <source>
        <dbReference type="HAMAP-Rule" id="MF_00158"/>
    </source>
</evidence>
<evidence type="ECO:0000256" key="5">
    <source>
        <dbReference type="ARBA" id="ARBA00022741"/>
    </source>
</evidence>
<dbReference type="InterPro" id="IPR042176">
    <property type="entry name" value="Pantoate_ligase_C"/>
</dbReference>
<dbReference type="AlphaFoldDB" id="A0A7C9P991"/>
<evidence type="ECO:0000313" key="9">
    <source>
        <dbReference type="EMBL" id="NDP49172.1"/>
    </source>
</evidence>
<keyword evidence="6 8" id="KW-0067">ATP-binding</keyword>
<dbReference type="FunFam" id="3.30.1300.10:FF:000001">
    <property type="entry name" value="Pantothenate synthetase"/>
    <property type="match status" value="1"/>
</dbReference>
<dbReference type="InterPro" id="IPR004821">
    <property type="entry name" value="Cyt_trans-like"/>
</dbReference>
<dbReference type="InterPro" id="IPR003721">
    <property type="entry name" value="Pantoate_ligase"/>
</dbReference>
<comment type="function">
    <text evidence="8">Catalyzes the condensation of pantoate with beta-alanine in an ATP-dependent reaction via a pantoyl-adenylate intermediate.</text>
</comment>
<dbReference type="GO" id="GO:0005524">
    <property type="term" value="F:ATP binding"/>
    <property type="evidence" value="ECO:0007669"/>
    <property type="project" value="UniProtKB-KW"/>
</dbReference>
<keyword evidence="5 8" id="KW-0547">Nucleotide-binding</keyword>
<evidence type="ECO:0000256" key="6">
    <source>
        <dbReference type="ARBA" id="ARBA00022840"/>
    </source>
</evidence>
<feature type="binding site" evidence="8">
    <location>
        <position position="57"/>
    </location>
    <ligand>
        <name>beta-alanine</name>
        <dbReference type="ChEBI" id="CHEBI:57966"/>
    </ligand>
</feature>
<comment type="miscellaneous">
    <text evidence="8">The reaction proceeds by a bi uni uni bi ping pong mechanism.</text>
</comment>
<comment type="subunit">
    <text evidence="8">Homodimer.</text>
</comment>